<gene>
    <name evidence="1" type="ORF">HELGO_WM8006</name>
</gene>
<dbReference type="InterPro" id="IPR029016">
    <property type="entry name" value="GAF-like_dom_sf"/>
</dbReference>
<dbReference type="Gene3D" id="3.30.450.40">
    <property type="match status" value="1"/>
</dbReference>
<dbReference type="SUPFAM" id="SSF55781">
    <property type="entry name" value="GAF domain-like"/>
    <property type="match status" value="1"/>
</dbReference>
<dbReference type="EMBL" id="CACVAY010000127">
    <property type="protein sequence ID" value="CAA6825525.1"/>
    <property type="molecule type" value="Genomic_DNA"/>
</dbReference>
<name>A0A6S6U1F6_9GAMM</name>
<dbReference type="PANTHER" id="PTHR38765:SF1">
    <property type="entry name" value="DUF484 DOMAIN-CONTAINING PROTEIN"/>
    <property type="match status" value="1"/>
</dbReference>
<protein>
    <recommendedName>
        <fullName evidence="2">DUF484 domain-containing protein</fullName>
    </recommendedName>
</protein>
<dbReference type="AlphaFoldDB" id="A0A6S6U1F6"/>
<evidence type="ECO:0000313" key="1">
    <source>
        <dbReference type="EMBL" id="CAA6825525.1"/>
    </source>
</evidence>
<dbReference type="Pfam" id="PF04340">
    <property type="entry name" value="DUF484"/>
    <property type="match status" value="1"/>
</dbReference>
<dbReference type="InterPro" id="IPR007435">
    <property type="entry name" value="DUF484"/>
</dbReference>
<evidence type="ECO:0008006" key="2">
    <source>
        <dbReference type="Google" id="ProtNLM"/>
    </source>
</evidence>
<accession>A0A6S6U1F6</accession>
<reference evidence="1" key="1">
    <citation type="submission" date="2020-01" db="EMBL/GenBank/DDBJ databases">
        <authorList>
            <person name="Meier V. D."/>
            <person name="Meier V D."/>
        </authorList>
    </citation>
    <scope>NUCLEOTIDE SEQUENCE</scope>
    <source>
        <strain evidence="1">HLG_WM_MAG_07</strain>
    </source>
</reference>
<proteinExistence type="predicted"/>
<dbReference type="PANTHER" id="PTHR38765">
    <property type="entry name" value="DUF484 DOMAIN-CONTAINING PROTEIN"/>
    <property type="match status" value="1"/>
</dbReference>
<sequence>MSSTNKKSASPSLSETQVLEYLAQHPDFFQHHEEALDSLKIPHSTGAISLIEHQVTRLRTQKKQQDEQLKSLITAARANEQIISQVQHFTLEMIQTHSLEEIFVTCDETLRNHFKADYTGIKLIGDKEDHPNFIPKKSPFLKSFIQLFKNKRPLCGRITDKQRLIMFGENESKIKSAVLVPLQSTHNIGVVALGSTDESRFHPGMGILFLHYLGEIITASVNREST</sequence>
<organism evidence="1">
    <name type="scientific">uncultured Thiotrichaceae bacterium</name>
    <dbReference type="NCBI Taxonomy" id="298394"/>
    <lineage>
        <taxon>Bacteria</taxon>
        <taxon>Pseudomonadati</taxon>
        <taxon>Pseudomonadota</taxon>
        <taxon>Gammaproteobacteria</taxon>
        <taxon>Thiotrichales</taxon>
        <taxon>Thiotrichaceae</taxon>
        <taxon>environmental samples</taxon>
    </lineage>
</organism>